<evidence type="ECO:0000256" key="1">
    <source>
        <dbReference type="SAM" id="SignalP"/>
    </source>
</evidence>
<keyword evidence="1" id="KW-0732">Signal</keyword>
<dbReference type="RefSeq" id="WP_206718704.1">
    <property type="nucleotide sequence ID" value="NZ_CP071091.1"/>
</dbReference>
<gene>
    <name evidence="2" type="ORF">JY572_13850</name>
</gene>
<evidence type="ECO:0000313" key="2">
    <source>
        <dbReference type="EMBL" id="QSQ17069.1"/>
    </source>
</evidence>
<protein>
    <recommendedName>
        <fullName evidence="4">Outer membrane protein beta-barrel domain-containing protein</fullName>
    </recommendedName>
</protein>
<name>A0ABX7NE24_9BACT</name>
<evidence type="ECO:0008006" key="4">
    <source>
        <dbReference type="Google" id="ProtNLM"/>
    </source>
</evidence>
<organism evidence="2 3">
    <name type="scientific">Myxococcus landrumensis</name>
    <dbReference type="NCBI Taxonomy" id="2813577"/>
    <lineage>
        <taxon>Bacteria</taxon>
        <taxon>Pseudomonadati</taxon>
        <taxon>Myxococcota</taxon>
        <taxon>Myxococcia</taxon>
        <taxon>Myxococcales</taxon>
        <taxon>Cystobacterineae</taxon>
        <taxon>Myxococcaceae</taxon>
        <taxon>Myxococcus</taxon>
    </lineage>
</organism>
<dbReference type="Proteomes" id="UP000663090">
    <property type="component" value="Chromosome"/>
</dbReference>
<feature type="chain" id="PRO_5046091314" description="Outer membrane protein beta-barrel domain-containing protein" evidence="1">
    <location>
        <begin position="26"/>
        <end position="230"/>
    </location>
</feature>
<keyword evidence="3" id="KW-1185">Reference proteome</keyword>
<proteinExistence type="predicted"/>
<reference evidence="2 3" key="1">
    <citation type="submission" date="2021-02" db="EMBL/GenBank/DDBJ databases">
        <title>De Novo genome assembly of isolated myxobacteria.</title>
        <authorList>
            <person name="Stevens D.C."/>
        </authorList>
    </citation>
    <scope>NUCLEOTIDE SEQUENCE [LARGE SCALE GENOMIC DNA]</scope>
    <source>
        <strain evidence="2 3">SCHIC003</strain>
    </source>
</reference>
<evidence type="ECO:0000313" key="3">
    <source>
        <dbReference type="Proteomes" id="UP000663090"/>
    </source>
</evidence>
<accession>A0ABX7NE24</accession>
<feature type="signal peptide" evidence="1">
    <location>
        <begin position="1"/>
        <end position="25"/>
    </location>
</feature>
<sequence length="230" mass="25014">MQTLSRPTAQVLVLLSLFVSSPVFAEELPEQEGGFPTWLALSARGGYFMPGGRMENTPPEPVYLYEVYKGLFSVILEPTVRIGSHVEVGPWAQFSYAQMRMQCSENHACKGGNFRFGLQGNYHWIPSGPVDVWSGLALGYDKASITALSADVTYSGPDITLQAGGDKNFGGNFWAGLFISGTGGWYDTLDVKLPTGAGSESIRERSFHLWIGFGVRIRLAAPRGSPQPSI</sequence>
<dbReference type="EMBL" id="CP071091">
    <property type="protein sequence ID" value="QSQ17069.1"/>
    <property type="molecule type" value="Genomic_DNA"/>
</dbReference>